<evidence type="ECO:0000259" key="6">
    <source>
        <dbReference type="PROSITE" id="PS50287"/>
    </source>
</evidence>
<dbReference type="InParanoid" id="A7TAJ1"/>
<dbReference type="PROSITE" id="PS50287">
    <property type="entry name" value="SRCR_2"/>
    <property type="match status" value="2"/>
</dbReference>
<keyword evidence="2" id="KW-0677">Repeat</keyword>
<feature type="disulfide bond" evidence="5">
    <location>
        <begin position="46"/>
        <end position="107"/>
    </location>
</feature>
<evidence type="ECO:0000256" key="2">
    <source>
        <dbReference type="ARBA" id="ARBA00022737"/>
    </source>
</evidence>
<keyword evidence="8" id="KW-1185">Reference proteome</keyword>
<proteinExistence type="predicted"/>
<evidence type="ECO:0000313" key="7">
    <source>
        <dbReference type="EMBL" id="EDO26980.1"/>
    </source>
</evidence>
<reference evidence="7 8" key="1">
    <citation type="journal article" date="2007" name="Science">
        <title>Sea anemone genome reveals ancestral eumetazoan gene repertoire and genomic organization.</title>
        <authorList>
            <person name="Putnam N.H."/>
            <person name="Srivastava M."/>
            <person name="Hellsten U."/>
            <person name="Dirks B."/>
            <person name="Chapman J."/>
            <person name="Salamov A."/>
            <person name="Terry A."/>
            <person name="Shapiro H."/>
            <person name="Lindquist E."/>
            <person name="Kapitonov V.V."/>
            <person name="Jurka J."/>
            <person name="Genikhovich G."/>
            <person name="Grigoriev I.V."/>
            <person name="Lucas S.M."/>
            <person name="Steele R.E."/>
            <person name="Finnerty J.R."/>
            <person name="Technau U."/>
            <person name="Martindale M.Q."/>
            <person name="Rokhsar D.S."/>
        </authorList>
    </citation>
    <scope>NUCLEOTIDE SEQUENCE [LARGE SCALE GENOMIC DNA]</scope>
    <source>
        <strain evidence="8">CH2 X CH6</strain>
    </source>
</reference>
<feature type="disulfide bond" evidence="5">
    <location>
        <begin position="159"/>
        <end position="220"/>
    </location>
</feature>
<dbReference type="PROSITE" id="PS00420">
    <property type="entry name" value="SRCR_1"/>
    <property type="match status" value="2"/>
</dbReference>
<dbReference type="Pfam" id="PF00530">
    <property type="entry name" value="SRCR"/>
    <property type="match status" value="2"/>
</dbReference>
<dbReference type="PANTHER" id="PTHR48071:SF18">
    <property type="entry name" value="DELETED IN MALIGNANT BRAIN TUMORS 1 PROTEIN-RELATED"/>
    <property type="match status" value="1"/>
</dbReference>
<protein>
    <recommendedName>
        <fullName evidence="6">SRCR domain-containing protein</fullName>
    </recommendedName>
</protein>
<evidence type="ECO:0000256" key="1">
    <source>
        <dbReference type="ARBA" id="ARBA00022729"/>
    </source>
</evidence>
<keyword evidence="3 5" id="KW-1015">Disulfide bond</keyword>
<dbReference type="OMA" id="HYWSMKN"/>
<organism evidence="7 8">
    <name type="scientific">Nematostella vectensis</name>
    <name type="common">Starlet sea anemone</name>
    <dbReference type="NCBI Taxonomy" id="45351"/>
    <lineage>
        <taxon>Eukaryota</taxon>
        <taxon>Metazoa</taxon>
        <taxon>Cnidaria</taxon>
        <taxon>Anthozoa</taxon>
        <taxon>Hexacorallia</taxon>
        <taxon>Actiniaria</taxon>
        <taxon>Edwardsiidae</taxon>
        <taxon>Nematostella</taxon>
    </lineage>
</organism>
<dbReference type="PANTHER" id="PTHR48071">
    <property type="entry name" value="SRCR DOMAIN-CONTAINING PROTEIN"/>
    <property type="match status" value="1"/>
</dbReference>
<feature type="domain" description="SRCR" evidence="6">
    <location>
        <begin position="8"/>
        <end position="108"/>
    </location>
</feature>
<name>A7TAJ1_NEMVE</name>
<feature type="disulfide bond" evidence="5">
    <location>
        <begin position="190"/>
        <end position="200"/>
    </location>
</feature>
<feature type="disulfide bond" evidence="5">
    <location>
        <begin position="77"/>
        <end position="87"/>
    </location>
</feature>
<dbReference type="AlphaFoldDB" id="A7TAJ1"/>
<dbReference type="GO" id="GO:0016020">
    <property type="term" value="C:membrane"/>
    <property type="evidence" value="ECO:0007669"/>
    <property type="project" value="InterPro"/>
</dbReference>
<feature type="disulfide bond" evidence="5">
    <location>
        <begin position="33"/>
        <end position="97"/>
    </location>
</feature>
<feature type="domain" description="SRCR" evidence="6">
    <location>
        <begin position="121"/>
        <end position="220"/>
    </location>
</feature>
<evidence type="ECO:0000313" key="8">
    <source>
        <dbReference type="Proteomes" id="UP000001593"/>
    </source>
</evidence>
<feature type="disulfide bond" evidence="5">
    <location>
        <begin position="146"/>
        <end position="210"/>
    </location>
</feature>
<sequence length="220" mass="24665">MFLLIFLVRLVNGSRYNEGRVEIFKYGNWGSVCDDSWSREDANVVCRQLGFEGAVSWHGSARFGESCGPIWMDDVQCMGYERSLDSCYFPGWGRHNCRHSEDAGVVCQTRNTTAIPPRPTTWLVNGSSFNEGRVEIYHNGTWGTVCDDSWDISDAQVVCHQLGYPGAVSSPGRAHFGRGNGQIWMDDVHCMGYERSLDSCYFPGWGRHNCIHSEDAGVVC</sequence>
<dbReference type="FunFam" id="3.10.250.10:FF:000006">
    <property type="entry name" value="neurotrypsin isoform X2"/>
    <property type="match status" value="1"/>
</dbReference>
<dbReference type="PhylomeDB" id="A7TAJ1"/>
<keyword evidence="1" id="KW-0732">Signal</keyword>
<dbReference type="SUPFAM" id="SSF56487">
    <property type="entry name" value="SRCR-like"/>
    <property type="match status" value="2"/>
</dbReference>
<evidence type="ECO:0000256" key="5">
    <source>
        <dbReference type="PROSITE-ProRule" id="PRU00196"/>
    </source>
</evidence>
<dbReference type="EMBL" id="DS474173">
    <property type="protein sequence ID" value="EDO26980.1"/>
    <property type="molecule type" value="Genomic_DNA"/>
</dbReference>
<evidence type="ECO:0000256" key="3">
    <source>
        <dbReference type="ARBA" id="ARBA00023157"/>
    </source>
</evidence>
<dbReference type="PRINTS" id="PR00258">
    <property type="entry name" value="SPERACTRCPTR"/>
</dbReference>
<dbReference type="FunFam" id="3.10.250.10:FF:000001">
    <property type="entry name" value="Lysyl oxidase 4 isoform X1"/>
    <property type="match status" value="1"/>
</dbReference>
<evidence type="ECO:0000256" key="4">
    <source>
        <dbReference type="ARBA" id="ARBA00023180"/>
    </source>
</evidence>
<dbReference type="Gene3D" id="3.10.250.10">
    <property type="entry name" value="SRCR-like domain"/>
    <property type="match status" value="2"/>
</dbReference>
<gene>
    <name evidence="7" type="ORF">NEMVEDRAFT_v1g152446</name>
</gene>
<feature type="non-terminal residue" evidence="7">
    <location>
        <position position="1"/>
    </location>
</feature>
<dbReference type="HOGENOM" id="CLU_002555_1_2_1"/>
<dbReference type="InterPro" id="IPR001190">
    <property type="entry name" value="SRCR"/>
</dbReference>
<dbReference type="InterPro" id="IPR036772">
    <property type="entry name" value="SRCR-like_dom_sf"/>
</dbReference>
<accession>A7TAJ1</accession>
<dbReference type="Proteomes" id="UP000001593">
    <property type="component" value="Unassembled WGS sequence"/>
</dbReference>
<dbReference type="eggNOG" id="ENOG502RMCM">
    <property type="taxonomic scope" value="Eukaryota"/>
</dbReference>
<dbReference type="SMART" id="SM00202">
    <property type="entry name" value="SR"/>
    <property type="match status" value="2"/>
</dbReference>
<keyword evidence="4" id="KW-0325">Glycoprotein</keyword>